<dbReference type="InterPro" id="IPR036322">
    <property type="entry name" value="WD40_repeat_dom_sf"/>
</dbReference>
<evidence type="ECO:0000313" key="2">
    <source>
        <dbReference type="Proteomes" id="UP001152888"/>
    </source>
</evidence>
<reference evidence="1" key="1">
    <citation type="submission" date="2022-03" db="EMBL/GenBank/DDBJ databases">
        <authorList>
            <person name="Sayadi A."/>
        </authorList>
    </citation>
    <scope>NUCLEOTIDE SEQUENCE</scope>
</reference>
<dbReference type="SUPFAM" id="SSF50978">
    <property type="entry name" value="WD40 repeat-like"/>
    <property type="match status" value="1"/>
</dbReference>
<evidence type="ECO:0000313" key="1">
    <source>
        <dbReference type="EMBL" id="CAH2012661.1"/>
    </source>
</evidence>
<gene>
    <name evidence="1" type="ORF">ACAOBT_LOCUS32944</name>
</gene>
<sequence>MTIQSKYGLYKCLLAREDTCELLVAEKLGIIRFFNVESESPILSLDYTKPLCSAHWAPSDRDLVASLHCGELLIWELTNHVFHNNTMPFSTKMAATSGFRPKENW</sequence>
<protein>
    <submittedName>
        <fullName evidence="1">Uncharacterized protein</fullName>
    </submittedName>
</protein>
<name>A0A9P0MB06_ACAOB</name>
<proteinExistence type="predicted"/>
<organism evidence="1 2">
    <name type="scientific">Acanthoscelides obtectus</name>
    <name type="common">Bean weevil</name>
    <name type="synonym">Bruchus obtectus</name>
    <dbReference type="NCBI Taxonomy" id="200917"/>
    <lineage>
        <taxon>Eukaryota</taxon>
        <taxon>Metazoa</taxon>
        <taxon>Ecdysozoa</taxon>
        <taxon>Arthropoda</taxon>
        <taxon>Hexapoda</taxon>
        <taxon>Insecta</taxon>
        <taxon>Pterygota</taxon>
        <taxon>Neoptera</taxon>
        <taxon>Endopterygota</taxon>
        <taxon>Coleoptera</taxon>
        <taxon>Polyphaga</taxon>
        <taxon>Cucujiformia</taxon>
        <taxon>Chrysomeloidea</taxon>
        <taxon>Chrysomelidae</taxon>
        <taxon>Bruchinae</taxon>
        <taxon>Bruchini</taxon>
        <taxon>Acanthoscelides</taxon>
    </lineage>
</organism>
<dbReference type="Proteomes" id="UP001152888">
    <property type="component" value="Unassembled WGS sequence"/>
</dbReference>
<dbReference type="AlphaFoldDB" id="A0A9P0MB06"/>
<keyword evidence="2" id="KW-1185">Reference proteome</keyword>
<comment type="caution">
    <text evidence="1">The sequence shown here is derived from an EMBL/GenBank/DDBJ whole genome shotgun (WGS) entry which is preliminary data.</text>
</comment>
<dbReference type="GO" id="GO:0031080">
    <property type="term" value="C:nuclear pore outer ring"/>
    <property type="evidence" value="ECO:0007669"/>
    <property type="project" value="InterPro"/>
</dbReference>
<accession>A0A9P0MB06</accession>
<dbReference type="PANTHER" id="PTHR22806:SF0">
    <property type="entry name" value="NUCLEOPORIN NUP37"/>
    <property type="match status" value="1"/>
</dbReference>
<dbReference type="EMBL" id="CAKOFQ010008202">
    <property type="protein sequence ID" value="CAH2012661.1"/>
    <property type="molecule type" value="Genomic_DNA"/>
</dbReference>
<dbReference type="OrthoDB" id="340259at2759"/>
<dbReference type="PANTHER" id="PTHR22806">
    <property type="entry name" value="NUCLEOPORIN NUP37 P37 -RELATED"/>
    <property type="match status" value="1"/>
</dbReference>
<dbReference type="InterPro" id="IPR037626">
    <property type="entry name" value="NUP37"/>
</dbReference>